<evidence type="ECO:0000313" key="2">
    <source>
        <dbReference type="Proteomes" id="UP000679725"/>
    </source>
</evidence>
<protein>
    <submittedName>
        <fullName evidence="1">Uncharacterized protein</fullName>
    </submittedName>
</protein>
<name>A0ABN7R9S1_9BACT</name>
<keyword evidence="2" id="KW-1185">Reference proteome</keyword>
<comment type="caution">
    <text evidence="1">The sequence shown here is derived from an EMBL/GenBank/DDBJ whole genome shotgun (WGS) entry which is preliminary data.</text>
</comment>
<dbReference type="EMBL" id="CAJRAU010000002">
    <property type="protein sequence ID" value="CAG5068547.1"/>
    <property type="molecule type" value="Genomic_DNA"/>
</dbReference>
<accession>A0ABN7R9S1</accession>
<dbReference type="Proteomes" id="UP000679725">
    <property type="component" value="Unassembled WGS sequence"/>
</dbReference>
<gene>
    <name evidence="1" type="ORF">DYBT9623_01278</name>
</gene>
<organism evidence="1 2">
    <name type="scientific">Dyadobacter linearis</name>
    <dbReference type="NCBI Taxonomy" id="2823330"/>
    <lineage>
        <taxon>Bacteria</taxon>
        <taxon>Pseudomonadati</taxon>
        <taxon>Bacteroidota</taxon>
        <taxon>Cytophagia</taxon>
        <taxon>Cytophagales</taxon>
        <taxon>Spirosomataceae</taxon>
        <taxon>Dyadobacter</taxon>
    </lineage>
</organism>
<proteinExistence type="predicted"/>
<reference evidence="1 2" key="1">
    <citation type="submission" date="2021-04" db="EMBL/GenBank/DDBJ databases">
        <authorList>
            <person name="Rodrigo-Torres L."/>
            <person name="Arahal R. D."/>
            <person name="Lucena T."/>
        </authorList>
    </citation>
    <scope>NUCLEOTIDE SEQUENCE [LARGE SCALE GENOMIC DNA]</scope>
    <source>
        <strain evidence="1 2">CECT 9623</strain>
    </source>
</reference>
<evidence type="ECO:0000313" key="1">
    <source>
        <dbReference type="EMBL" id="CAG5068547.1"/>
    </source>
</evidence>
<sequence>MSGTFFYLQQMNIQVNKKGAVITLPHLFSKNYFYQLSFALKKELYHNSSDNKINNCFL</sequence>